<sequence>MGYILIVDDETTITDIIEFNLQKEGFETKAVHDGKEALLAVNEHEPDLMLLDVMMPEMDGFKALELLRQKYKFPILMLTAKEEEADKVKGLELGADDYITKPFGIRELIARVEANLRRAPKIKTTENSIVIGDIRLDLTLLQVFKKEKPVELTLREFEVLKYLMQHPNEVFSRTDLLKDVWGYDYIGDVRTVDVTIRRVREKVDEKLSDDYKYIKTRRNMGYYISNEI</sequence>
<dbReference type="FunFam" id="3.40.50.2300:FF:000001">
    <property type="entry name" value="DNA-binding response regulator PhoB"/>
    <property type="match status" value="1"/>
</dbReference>
<dbReference type="SUPFAM" id="SSF46894">
    <property type="entry name" value="C-terminal effector domain of the bipartite response regulators"/>
    <property type="match status" value="1"/>
</dbReference>
<reference evidence="12" key="1">
    <citation type="submission" date="2022-04" db="EMBL/GenBank/DDBJ databases">
        <title>Complete genome sequences of Ezakiella coagulans and Fenollaria massiliensis.</title>
        <authorList>
            <person name="France M.T."/>
            <person name="Clifford J."/>
            <person name="Narina S."/>
            <person name="Rutt L."/>
            <person name="Ravel J."/>
        </authorList>
    </citation>
    <scope>NUCLEOTIDE SEQUENCE</scope>
    <source>
        <strain evidence="12">C0061C2</strain>
    </source>
</reference>
<keyword evidence="3" id="KW-0902">Two-component regulatory system</keyword>
<dbReference type="GO" id="GO:0032993">
    <property type="term" value="C:protein-DNA complex"/>
    <property type="evidence" value="ECO:0007669"/>
    <property type="project" value="TreeGrafter"/>
</dbReference>
<dbReference type="KEGG" id="fms:M1R53_07260"/>
<evidence type="ECO:0000256" key="8">
    <source>
        <dbReference type="PROSITE-ProRule" id="PRU00169"/>
    </source>
</evidence>
<dbReference type="Gene3D" id="3.40.50.2300">
    <property type="match status" value="1"/>
</dbReference>
<keyword evidence="6" id="KW-0804">Transcription</keyword>
<dbReference type="GO" id="GO:0000976">
    <property type="term" value="F:transcription cis-regulatory region binding"/>
    <property type="evidence" value="ECO:0007669"/>
    <property type="project" value="TreeGrafter"/>
</dbReference>
<dbReference type="InterPro" id="IPR001789">
    <property type="entry name" value="Sig_transdc_resp-reg_receiver"/>
</dbReference>
<evidence type="ECO:0000313" key="12">
    <source>
        <dbReference type="EMBL" id="UQK59033.1"/>
    </source>
</evidence>
<keyword evidence="4" id="KW-0805">Transcription regulation</keyword>
<comment type="function">
    <text evidence="7">May play the central regulatory role in sporulation. It may be an element of the effector pathway responsible for the activation of sporulation genes in response to nutritional stress. Spo0A may act in concert with spo0H (a sigma factor) to control the expression of some genes that are critical to the sporulation process.</text>
</comment>
<dbReference type="Pfam" id="PF00072">
    <property type="entry name" value="Response_reg"/>
    <property type="match status" value="1"/>
</dbReference>
<protein>
    <recommendedName>
        <fullName evidence="1">Stage 0 sporulation protein A homolog</fullName>
    </recommendedName>
</protein>
<dbReference type="Pfam" id="PF00486">
    <property type="entry name" value="Trans_reg_C"/>
    <property type="match status" value="1"/>
</dbReference>
<evidence type="ECO:0000256" key="9">
    <source>
        <dbReference type="PROSITE-ProRule" id="PRU01091"/>
    </source>
</evidence>
<dbReference type="InterPro" id="IPR039420">
    <property type="entry name" value="WalR-like"/>
</dbReference>
<feature type="DNA-binding region" description="OmpR/PhoB-type" evidence="9">
    <location>
        <begin position="126"/>
        <end position="226"/>
    </location>
</feature>
<evidence type="ECO:0000256" key="3">
    <source>
        <dbReference type="ARBA" id="ARBA00023012"/>
    </source>
</evidence>
<dbReference type="GO" id="GO:0000156">
    <property type="term" value="F:phosphorelay response regulator activity"/>
    <property type="evidence" value="ECO:0007669"/>
    <property type="project" value="TreeGrafter"/>
</dbReference>
<evidence type="ECO:0000256" key="4">
    <source>
        <dbReference type="ARBA" id="ARBA00023015"/>
    </source>
</evidence>
<dbReference type="InterPro" id="IPR036388">
    <property type="entry name" value="WH-like_DNA-bd_sf"/>
</dbReference>
<dbReference type="AlphaFoldDB" id="A0A9E7IUF9"/>
<dbReference type="GO" id="GO:0005829">
    <property type="term" value="C:cytosol"/>
    <property type="evidence" value="ECO:0007669"/>
    <property type="project" value="TreeGrafter"/>
</dbReference>
<dbReference type="InterPro" id="IPR011006">
    <property type="entry name" value="CheY-like_superfamily"/>
</dbReference>
<dbReference type="Proteomes" id="UP000831151">
    <property type="component" value="Chromosome"/>
</dbReference>
<dbReference type="Gene3D" id="6.10.250.690">
    <property type="match status" value="1"/>
</dbReference>
<evidence type="ECO:0000256" key="1">
    <source>
        <dbReference type="ARBA" id="ARBA00018672"/>
    </source>
</evidence>
<accession>A0A9E7IUF9</accession>
<gene>
    <name evidence="12" type="ORF">M1R53_07260</name>
</gene>
<organism evidence="12 13">
    <name type="scientific">Fenollaria massiliensis</name>
    <dbReference type="NCBI Taxonomy" id="938288"/>
    <lineage>
        <taxon>Bacteria</taxon>
        <taxon>Bacillati</taxon>
        <taxon>Bacillota</taxon>
        <taxon>Clostridia</taxon>
        <taxon>Eubacteriales</taxon>
        <taxon>Fenollaria</taxon>
    </lineage>
</organism>
<proteinExistence type="predicted"/>
<dbReference type="CDD" id="cd00383">
    <property type="entry name" value="trans_reg_C"/>
    <property type="match status" value="1"/>
</dbReference>
<dbReference type="PANTHER" id="PTHR48111:SF40">
    <property type="entry name" value="PHOSPHATE REGULON TRANSCRIPTIONAL REGULATORY PROTEIN PHOB"/>
    <property type="match status" value="1"/>
</dbReference>
<keyword evidence="2 8" id="KW-0597">Phosphoprotein</keyword>
<dbReference type="GO" id="GO:0006355">
    <property type="term" value="P:regulation of DNA-templated transcription"/>
    <property type="evidence" value="ECO:0007669"/>
    <property type="project" value="InterPro"/>
</dbReference>
<keyword evidence="13" id="KW-1185">Reference proteome</keyword>
<dbReference type="EMBL" id="CP096649">
    <property type="protein sequence ID" value="UQK59033.1"/>
    <property type="molecule type" value="Genomic_DNA"/>
</dbReference>
<dbReference type="InterPro" id="IPR016032">
    <property type="entry name" value="Sig_transdc_resp-reg_C-effctor"/>
</dbReference>
<dbReference type="PANTHER" id="PTHR48111">
    <property type="entry name" value="REGULATOR OF RPOS"/>
    <property type="match status" value="1"/>
</dbReference>
<evidence type="ECO:0000259" key="10">
    <source>
        <dbReference type="PROSITE" id="PS50110"/>
    </source>
</evidence>
<dbReference type="InterPro" id="IPR001867">
    <property type="entry name" value="OmpR/PhoB-type_DNA-bd"/>
</dbReference>
<feature type="modified residue" description="4-aspartylphosphate" evidence="8">
    <location>
        <position position="52"/>
    </location>
</feature>
<dbReference type="PROSITE" id="PS51755">
    <property type="entry name" value="OMPR_PHOB"/>
    <property type="match status" value="1"/>
</dbReference>
<dbReference type="SMART" id="SM00862">
    <property type="entry name" value="Trans_reg_C"/>
    <property type="match status" value="1"/>
</dbReference>
<evidence type="ECO:0000313" key="13">
    <source>
        <dbReference type="Proteomes" id="UP000831151"/>
    </source>
</evidence>
<dbReference type="RefSeq" id="WP_019214156.1">
    <property type="nucleotide sequence ID" value="NZ_CP096649.1"/>
</dbReference>
<evidence type="ECO:0000256" key="2">
    <source>
        <dbReference type="ARBA" id="ARBA00022553"/>
    </source>
</evidence>
<dbReference type="PROSITE" id="PS50110">
    <property type="entry name" value="RESPONSE_REGULATORY"/>
    <property type="match status" value="1"/>
</dbReference>
<dbReference type="SUPFAM" id="SSF52172">
    <property type="entry name" value="CheY-like"/>
    <property type="match status" value="1"/>
</dbReference>
<evidence type="ECO:0000259" key="11">
    <source>
        <dbReference type="PROSITE" id="PS51755"/>
    </source>
</evidence>
<feature type="domain" description="OmpR/PhoB-type" evidence="11">
    <location>
        <begin position="126"/>
        <end position="226"/>
    </location>
</feature>
<feature type="domain" description="Response regulatory" evidence="10">
    <location>
        <begin position="3"/>
        <end position="116"/>
    </location>
</feature>
<keyword evidence="5 9" id="KW-0238">DNA-binding</keyword>
<dbReference type="SMART" id="SM00448">
    <property type="entry name" value="REC"/>
    <property type="match status" value="1"/>
</dbReference>
<dbReference type="Gene3D" id="1.10.10.10">
    <property type="entry name" value="Winged helix-like DNA-binding domain superfamily/Winged helix DNA-binding domain"/>
    <property type="match status" value="1"/>
</dbReference>
<name>A0A9E7IUF9_9FIRM</name>
<evidence type="ECO:0000256" key="5">
    <source>
        <dbReference type="ARBA" id="ARBA00023125"/>
    </source>
</evidence>
<evidence type="ECO:0000256" key="6">
    <source>
        <dbReference type="ARBA" id="ARBA00023163"/>
    </source>
</evidence>
<evidence type="ECO:0000256" key="7">
    <source>
        <dbReference type="ARBA" id="ARBA00024867"/>
    </source>
</evidence>